<evidence type="ECO:0000256" key="1">
    <source>
        <dbReference type="SAM" id="MobiDB-lite"/>
    </source>
</evidence>
<name>A0AAD9V1S1_ACRCE</name>
<dbReference type="GO" id="GO:0005737">
    <property type="term" value="C:cytoplasm"/>
    <property type="evidence" value="ECO:0007669"/>
    <property type="project" value="TreeGrafter"/>
</dbReference>
<reference evidence="2" key="2">
    <citation type="journal article" date="2023" name="Science">
        <title>Genomic signatures of disease resistance in endangered staghorn corals.</title>
        <authorList>
            <person name="Vollmer S.V."/>
            <person name="Selwyn J.D."/>
            <person name="Despard B.A."/>
            <person name="Roesel C.L."/>
        </authorList>
    </citation>
    <scope>NUCLEOTIDE SEQUENCE</scope>
    <source>
        <strain evidence="2">K2</strain>
    </source>
</reference>
<dbReference type="PANTHER" id="PTHR21439">
    <property type="entry name" value="OXIDORED-NITRO DOMAIN-CONTAINING PROTEIN"/>
    <property type="match status" value="1"/>
</dbReference>
<proteinExistence type="predicted"/>
<dbReference type="EMBL" id="JARQWQ010000046">
    <property type="protein sequence ID" value="KAK2558048.1"/>
    <property type="molecule type" value="Genomic_DNA"/>
</dbReference>
<dbReference type="PANTHER" id="PTHR21439:SF0">
    <property type="entry name" value="PROTEIN OSCP1"/>
    <property type="match status" value="1"/>
</dbReference>
<dbReference type="Pfam" id="PF10188">
    <property type="entry name" value="Oscp1"/>
    <property type="match status" value="1"/>
</dbReference>
<keyword evidence="3" id="KW-1185">Reference proteome</keyword>
<sequence>MRFWENSQSDQLTPPSLRLFWPIDSFAKVEASGTCLGVAKMSLRTLPILFLNLGGEMLYILDQRLRAQSIPDEKARKVMHDIVGTMFNKRFMEELFKPQDTYSKKAMRTVFDRLAHASIMRLNSASMDKLYDLMTMAFKYQVSLCLRPSDVLLVTYNHMDAIRGFACDNPVISNQVENVYKLLYETYANLNAGQFQIIRQTLLSFFQDMHIRYLNVSVEYFNGDGQISRTSHFVTDCRHQLADKPGSFELLGDRVIKLGSNMYTASKPVETVTSTPAPATTSPPASAATTKRTSGSSTSEPLENPNPLAKAELNLLAHLVGGATKKPESQFRLNLFSTDEEEQAAAQTYKEAPHRVIKIDATKKAQRKELANLMDEFSIEGSDDREKGDDLLDLMDQA</sequence>
<feature type="region of interest" description="Disordered" evidence="1">
    <location>
        <begin position="269"/>
        <end position="306"/>
    </location>
</feature>
<evidence type="ECO:0000313" key="3">
    <source>
        <dbReference type="Proteomes" id="UP001249851"/>
    </source>
</evidence>
<dbReference type="AlphaFoldDB" id="A0AAD9V1S1"/>
<gene>
    <name evidence="2" type="ORF">P5673_019617</name>
</gene>
<organism evidence="2 3">
    <name type="scientific">Acropora cervicornis</name>
    <name type="common">Staghorn coral</name>
    <dbReference type="NCBI Taxonomy" id="6130"/>
    <lineage>
        <taxon>Eukaryota</taxon>
        <taxon>Metazoa</taxon>
        <taxon>Cnidaria</taxon>
        <taxon>Anthozoa</taxon>
        <taxon>Hexacorallia</taxon>
        <taxon>Scleractinia</taxon>
        <taxon>Astrocoeniina</taxon>
        <taxon>Acroporidae</taxon>
        <taxon>Acropora</taxon>
    </lineage>
</organism>
<feature type="compositionally biased region" description="Polar residues" evidence="1">
    <location>
        <begin position="291"/>
        <end position="301"/>
    </location>
</feature>
<protein>
    <submittedName>
        <fullName evidence="2">Protein OSCP1</fullName>
    </submittedName>
</protein>
<dbReference type="Proteomes" id="UP001249851">
    <property type="component" value="Unassembled WGS sequence"/>
</dbReference>
<accession>A0AAD9V1S1</accession>
<reference evidence="2" key="1">
    <citation type="journal article" date="2023" name="G3 (Bethesda)">
        <title>Whole genome assembly and annotation of the endangered Caribbean coral Acropora cervicornis.</title>
        <authorList>
            <person name="Selwyn J.D."/>
            <person name="Vollmer S.V."/>
        </authorList>
    </citation>
    <scope>NUCLEOTIDE SEQUENCE</scope>
    <source>
        <strain evidence="2">K2</strain>
    </source>
</reference>
<dbReference type="GO" id="GO:0005886">
    <property type="term" value="C:plasma membrane"/>
    <property type="evidence" value="ECO:0007669"/>
    <property type="project" value="TreeGrafter"/>
</dbReference>
<feature type="compositionally biased region" description="Low complexity" evidence="1">
    <location>
        <begin position="273"/>
        <end position="290"/>
    </location>
</feature>
<comment type="caution">
    <text evidence="2">The sequence shown here is derived from an EMBL/GenBank/DDBJ whole genome shotgun (WGS) entry which is preliminary data.</text>
</comment>
<feature type="region of interest" description="Disordered" evidence="1">
    <location>
        <begin position="379"/>
        <end position="398"/>
    </location>
</feature>
<evidence type="ECO:0000313" key="2">
    <source>
        <dbReference type="EMBL" id="KAK2558048.1"/>
    </source>
</evidence>
<dbReference type="InterPro" id="IPR019332">
    <property type="entry name" value="OSCP1"/>
</dbReference>